<keyword evidence="3" id="KW-0862">Zinc</keyword>
<reference evidence="7" key="1">
    <citation type="journal article" date="2025" name="Foods">
        <title>Unveiling the Microbial Signatures of Arabica Coffee Cherries: Insights into Ripeness Specific Diversity, Functional Traits, and Implications for Quality and Safety.</title>
        <authorList>
            <consortium name="RefSeq"/>
            <person name="Tenea G.N."/>
            <person name="Cifuentes V."/>
            <person name="Reyes P."/>
            <person name="Cevallos-Vallejos M."/>
        </authorList>
    </citation>
    <scope>NUCLEOTIDE SEQUENCE [LARGE SCALE GENOMIC DNA]</scope>
</reference>
<dbReference type="InterPro" id="IPR006564">
    <property type="entry name" value="Znf_PMZ"/>
</dbReference>
<organism evidence="7 8">
    <name type="scientific">Coffea arabica</name>
    <name type="common">Arabian coffee</name>
    <dbReference type="NCBI Taxonomy" id="13443"/>
    <lineage>
        <taxon>Eukaryota</taxon>
        <taxon>Viridiplantae</taxon>
        <taxon>Streptophyta</taxon>
        <taxon>Embryophyta</taxon>
        <taxon>Tracheophyta</taxon>
        <taxon>Spermatophyta</taxon>
        <taxon>Magnoliopsida</taxon>
        <taxon>eudicotyledons</taxon>
        <taxon>Gunneridae</taxon>
        <taxon>Pentapetalae</taxon>
        <taxon>asterids</taxon>
        <taxon>lamiids</taxon>
        <taxon>Gentianales</taxon>
        <taxon>Rubiaceae</taxon>
        <taxon>Ixoroideae</taxon>
        <taxon>Gardenieae complex</taxon>
        <taxon>Bertiereae - Coffeeae clade</taxon>
        <taxon>Coffeeae</taxon>
        <taxon>Coffea</taxon>
    </lineage>
</organism>
<dbReference type="Pfam" id="PF10551">
    <property type="entry name" value="MULE"/>
    <property type="match status" value="1"/>
</dbReference>
<proteinExistence type="predicted"/>
<keyword evidence="7" id="KW-1185">Reference proteome</keyword>
<dbReference type="PROSITE" id="PS50966">
    <property type="entry name" value="ZF_SWIM"/>
    <property type="match status" value="1"/>
</dbReference>
<feature type="region of interest" description="Disordered" evidence="5">
    <location>
        <begin position="376"/>
        <end position="407"/>
    </location>
</feature>
<gene>
    <name evidence="8" type="primary">LOC113693293</name>
</gene>
<evidence type="ECO:0000313" key="8">
    <source>
        <dbReference type="RefSeq" id="XP_027067651.1"/>
    </source>
</evidence>
<feature type="domain" description="SWIM-type" evidence="6">
    <location>
        <begin position="316"/>
        <end position="348"/>
    </location>
</feature>
<evidence type="ECO:0000256" key="1">
    <source>
        <dbReference type="ARBA" id="ARBA00022723"/>
    </source>
</evidence>
<dbReference type="InterPro" id="IPR007527">
    <property type="entry name" value="Znf_SWIM"/>
</dbReference>
<dbReference type="GeneID" id="113693293"/>
<keyword evidence="2 4" id="KW-0863">Zinc-finger</keyword>
<dbReference type="PANTHER" id="PTHR31973:SF199">
    <property type="entry name" value="SWIM-TYPE DOMAIN-CONTAINING PROTEIN"/>
    <property type="match status" value="1"/>
</dbReference>
<reference evidence="8" key="2">
    <citation type="submission" date="2025-08" db="UniProtKB">
        <authorList>
            <consortium name="RefSeq"/>
        </authorList>
    </citation>
    <scope>IDENTIFICATION</scope>
    <source>
        <tissue evidence="8">Leaves</tissue>
    </source>
</reference>
<protein>
    <recommendedName>
        <fullName evidence="6">SWIM-type domain-containing protein</fullName>
    </recommendedName>
</protein>
<keyword evidence="1" id="KW-0479">Metal-binding</keyword>
<evidence type="ECO:0000256" key="4">
    <source>
        <dbReference type="PROSITE-ProRule" id="PRU00325"/>
    </source>
</evidence>
<sequence length="493" mass="56878">MKTKVNVNIFRWQAYRTKKKAGSLVNDEHEAKYNKLWNYCKEVKRANPDSNVFMTTVEDDDGNDRPIIGLDGCHLREFHKGVLLAAVGIDPNDQLYPIAYVVVEIENKLTWKWFIGELVNDLQIRDENHWTFITDKQKVYKSIEELLPDVKHRMYMRHMYNNFKKLHGGLVLKKKIWALARASYKNLFKALMEALTAVDEGAFQWLLDNTTLQQWTRAYFRTSTKCDILLNSLCESFNSSILGARERPKLGMLETIRLYLMVRMKNKMEWMKKYIGKLCPKILKKLEKVKNASSACIATPSGDWKYEVRCMYGDRYTVNLASRTYSCRRWELNDIPCAHAMSAIVLTKEPPENFVNECYSKEAYMRAYGPIIHPFNATSSSQPQQQTPNTINPGANKQSQTNYQPQNATPVANKQSNFTLEVVFGASGLETGKKVKYRCGVCRRFGHTRNSCDSILASLYKRHLWEPPGLARPKKTTKISTSKSAARRDDKLT</sequence>
<feature type="compositionally biased region" description="Low complexity" evidence="5">
    <location>
        <begin position="376"/>
        <end position="393"/>
    </location>
</feature>
<dbReference type="AlphaFoldDB" id="A0A6P6SP70"/>
<dbReference type="SMART" id="SM00575">
    <property type="entry name" value="ZnF_PMZ"/>
    <property type="match status" value="1"/>
</dbReference>
<evidence type="ECO:0000256" key="2">
    <source>
        <dbReference type="ARBA" id="ARBA00022771"/>
    </source>
</evidence>
<evidence type="ECO:0000256" key="3">
    <source>
        <dbReference type="ARBA" id="ARBA00022833"/>
    </source>
</evidence>
<accession>A0A6P6SP70</accession>
<feature type="compositionally biased region" description="Polar residues" evidence="5">
    <location>
        <begin position="395"/>
        <end position="407"/>
    </location>
</feature>
<feature type="region of interest" description="Disordered" evidence="5">
    <location>
        <begin position="468"/>
        <end position="493"/>
    </location>
</feature>
<evidence type="ECO:0000256" key="5">
    <source>
        <dbReference type="SAM" id="MobiDB-lite"/>
    </source>
</evidence>
<dbReference type="PANTHER" id="PTHR31973">
    <property type="entry name" value="POLYPROTEIN, PUTATIVE-RELATED"/>
    <property type="match status" value="1"/>
</dbReference>
<dbReference type="InterPro" id="IPR018289">
    <property type="entry name" value="MULE_transposase_dom"/>
</dbReference>
<dbReference type="GO" id="GO:0008270">
    <property type="term" value="F:zinc ion binding"/>
    <property type="evidence" value="ECO:0007669"/>
    <property type="project" value="UniProtKB-KW"/>
</dbReference>
<evidence type="ECO:0000313" key="7">
    <source>
        <dbReference type="Proteomes" id="UP001652660"/>
    </source>
</evidence>
<evidence type="ECO:0000259" key="6">
    <source>
        <dbReference type="PROSITE" id="PS50966"/>
    </source>
</evidence>
<dbReference type="RefSeq" id="XP_027067651.1">
    <property type="nucleotide sequence ID" value="XM_027211850.1"/>
</dbReference>
<name>A0A6P6SP70_COFAR</name>
<dbReference type="Proteomes" id="UP001652660">
    <property type="component" value="Chromosome 6c"/>
</dbReference>